<dbReference type="PIRSF" id="PIRSF001439">
    <property type="entry name" value="CryM"/>
    <property type="match status" value="1"/>
</dbReference>
<protein>
    <submittedName>
        <fullName evidence="2">Ornithine cyclodeaminase</fullName>
    </submittedName>
</protein>
<dbReference type="InterPro" id="IPR023401">
    <property type="entry name" value="ODC_N"/>
</dbReference>
<keyword evidence="3" id="KW-1185">Reference proteome</keyword>
<dbReference type="RefSeq" id="WP_072283598.1">
    <property type="nucleotide sequence ID" value="NZ_CP015519.1"/>
</dbReference>
<dbReference type="InterPro" id="IPR036291">
    <property type="entry name" value="NAD(P)-bd_dom_sf"/>
</dbReference>
<dbReference type="GO" id="GO:0019752">
    <property type="term" value="P:carboxylic acid metabolic process"/>
    <property type="evidence" value="ECO:0007669"/>
    <property type="project" value="UniProtKB-ARBA"/>
</dbReference>
<organism evidence="2 3">
    <name type="scientific">Syntrophotalea acetylenivorans</name>
    <dbReference type="NCBI Taxonomy" id="1842532"/>
    <lineage>
        <taxon>Bacteria</taxon>
        <taxon>Pseudomonadati</taxon>
        <taxon>Thermodesulfobacteriota</taxon>
        <taxon>Desulfuromonadia</taxon>
        <taxon>Desulfuromonadales</taxon>
        <taxon>Syntrophotaleaceae</taxon>
        <taxon>Syntrophotalea</taxon>
    </lineage>
</organism>
<dbReference type="PANTHER" id="PTHR13812">
    <property type="entry name" value="KETIMINE REDUCTASE MU-CRYSTALLIN"/>
    <property type="match status" value="1"/>
</dbReference>
<dbReference type="Gene3D" id="3.40.50.720">
    <property type="entry name" value="NAD(P)-binding Rossmann-like Domain"/>
    <property type="match status" value="1"/>
</dbReference>
<dbReference type="EMBL" id="CP015519">
    <property type="protein sequence ID" value="APG27633.1"/>
    <property type="molecule type" value="Genomic_DNA"/>
</dbReference>
<dbReference type="KEGG" id="pef:A7E78_07145"/>
<reference evidence="2 3" key="1">
    <citation type="journal article" date="2017" name="Genome Announc.">
        <title>Complete Genome Sequences of Two Acetylene-Fermenting Pelobacter acetylenicus Strains.</title>
        <authorList>
            <person name="Sutton J.M."/>
            <person name="Baesman S.M."/>
            <person name="Fierst J.L."/>
            <person name="Poret-Peterson A.T."/>
            <person name="Oremland R.S."/>
            <person name="Dunlap D.S."/>
            <person name="Akob D.M."/>
        </authorList>
    </citation>
    <scope>NUCLEOTIDE SEQUENCE [LARGE SCALE GENOMIC DNA]</scope>
    <source>
        <strain evidence="2 3">SFB93</strain>
    </source>
</reference>
<accession>A0A1L3GNX5</accession>
<dbReference type="Proteomes" id="UP000182517">
    <property type="component" value="Chromosome"/>
</dbReference>
<evidence type="ECO:0000313" key="3">
    <source>
        <dbReference type="Proteomes" id="UP000182517"/>
    </source>
</evidence>
<proteinExistence type="inferred from homology"/>
<evidence type="ECO:0000256" key="1">
    <source>
        <dbReference type="ARBA" id="ARBA00008903"/>
    </source>
</evidence>
<dbReference type="Gene3D" id="3.30.1780.10">
    <property type="entry name" value="ornithine cyclodeaminase, domain 1"/>
    <property type="match status" value="1"/>
</dbReference>
<dbReference type="FunFam" id="3.40.50.720:FF:000311">
    <property type="entry name" value="Ornithine cyclodeaminase"/>
    <property type="match status" value="1"/>
</dbReference>
<dbReference type="GO" id="GO:0016491">
    <property type="term" value="F:oxidoreductase activity"/>
    <property type="evidence" value="ECO:0007669"/>
    <property type="project" value="UniProtKB-ARBA"/>
</dbReference>
<dbReference type="PANTHER" id="PTHR13812:SF19">
    <property type="entry name" value="KETIMINE REDUCTASE MU-CRYSTALLIN"/>
    <property type="match status" value="1"/>
</dbReference>
<dbReference type="OrthoDB" id="5495968at2"/>
<dbReference type="STRING" id="1842532.A7E78_07145"/>
<sequence>MALFLTEGDVQQVLTMPMAITAIEEVLREVNLGLAVNIPRQRTRVPKGALHILQGAVESQQVIGYKAYTSTREGNRFLLHLYDSNHGNLQAVIEANYLGMIRTGAASGVASKWLSRNDSTTVGLFGSGWQATGQLEALCCVRPISRVKVMARNAERLNEFCRHNSDRLGISVEPYQDAEQVVRNSDIVTTVTTAAEPLVHFPWVEEGTHLNAVGSNALIRREIDEKTIRNCNLVTVDSRDVAANECGDLLPLIEKGRLNWRQVVELGDIIAGQVSGRTANAQITLFESQGMAVQDLMLGKRILAAAQAKGLGKELPFGN</sequence>
<dbReference type="Pfam" id="PF02423">
    <property type="entry name" value="OCD_Mu_crystall"/>
    <property type="match status" value="1"/>
</dbReference>
<dbReference type="GO" id="GO:0005737">
    <property type="term" value="C:cytoplasm"/>
    <property type="evidence" value="ECO:0007669"/>
    <property type="project" value="TreeGrafter"/>
</dbReference>
<dbReference type="InterPro" id="IPR003462">
    <property type="entry name" value="ODC_Mu_crystall"/>
</dbReference>
<dbReference type="SUPFAM" id="SSF51735">
    <property type="entry name" value="NAD(P)-binding Rossmann-fold domains"/>
    <property type="match status" value="1"/>
</dbReference>
<dbReference type="AlphaFoldDB" id="A0A1L3GNX5"/>
<gene>
    <name evidence="2" type="ORF">A7E78_07145</name>
</gene>
<comment type="similarity">
    <text evidence="1">Belongs to the ornithine cyclodeaminase/mu-crystallin family.</text>
</comment>
<evidence type="ECO:0000313" key="2">
    <source>
        <dbReference type="EMBL" id="APG27633.1"/>
    </source>
</evidence>
<name>A0A1L3GNX5_9BACT</name>